<dbReference type="OrthoDB" id="7765127at2759"/>
<gene>
    <name evidence="4" type="ORF">ZHAS_00019507</name>
</gene>
<evidence type="ECO:0000313" key="5">
    <source>
        <dbReference type="EnsemblMetazoa" id="ASIC019507-PA"/>
    </source>
</evidence>
<dbReference type="VEuPathDB" id="VectorBase:ASIS012610"/>
<feature type="domain" description="EGF-like" evidence="3">
    <location>
        <begin position="175"/>
        <end position="205"/>
    </location>
</feature>
<dbReference type="PANTHER" id="PTHR23259:SF69">
    <property type="entry name" value="GEO11767P1-RELATED"/>
    <property type="match status" value="1"/>
</dbReference>
<feature type="domain" description="EGF-like" evidence="3">
    <location>
        <begin position="48"/>
        <end position="82"/>
    </location>
</feature>
<dbReference type="EMBL" id="ATLV01024481">
    <property type="status" value="NOT_ANNOTATED_CDS"/>
    <property type="molecule type" value="Genomic_DNA"/>
</dbReference>
<keyword evidence="6" id="KW-1185">Reference proteome</keyword>
<protein>
    <recommendedName>
        <fullName evidence="3">EGF-like domain-containing protein</fullName>
    </recommendedName>
</protein>
<dbReference type="VEuPathDB" id="VectorBase:ASIC019507"/>
<evidence type="ECO:0000313" key="6">
    <source>
        <dbReference type="Proteomes" id="UP000030765"/>
    </source>
</evidence>
<dbReference type="Proteomes" id="UP000030765">
    <property type="component" value="Unassembled WGS sequence"/>
</dbReference>
<evidence type="ECO:0000313" key="4">
    <source>
        <dbReference type="EMBL" id="KFB51456.1"/>
    </source>
</evidence>
<organism evidence="4">
    <name type="scientific">Anopheles sinensis</name>
    <name type="common">Mosquito</name>
    <dbReference type="NCBI Taxonomy" id="74873"/>
    <lineage>
        <taxon>Eukaryota</taxon>
        <taxon>Metazoa</taxon>
        <taxon>Ecdysozoa</taxon>
        <taxon>Arthropoda</taxon>
        <taxon>Hexapoda</taxon>
        <taxon>Insecta</taxon>
        <taxon>Pterygota</taxon>
        <taxon>Neoptera</taxon>
        <taxon>Endopterygota</taxon>
        <taxon>Diptera</taxon>
        <taxon>Nematocera</taxon>
        <taxon>Culicoidea</taxon>
        <taxon>Culicidae</taxon>
        <taxon>Anophelinae</taxon>
        <taxon>Anopheles</taxon>
    </lineage>
</organism>
<evidence type="ECO:0000256" key="1">
    <source>
        <dbReference type="ARBA" id="ARBA00023157"/>
    </source>
</evidence>
<dbReference type="InterPro" id="IPR036084">
    <property type="entry name" value="Ser_inhib-like_sf"/>
</dbReference>
<dbReference type="PANTHER" id="PTHR23259">
    <property type="entry name" value="RIDDLE"/>
    <property type="match status" value="1"/>
</dbReference>
<dbReference type="InterPro" id="IPR051368">
    <property type="entry name" value="SerProtInhib-TIL_Domain"/>
</dbReference>
<dbReference type="SMART" id="SM00181">
    <property type="entry name" value="EGF"/>
    <property type="match status" value="3"/>
</dbReference>
<dbReference type="STRING" id="74873.A0A084WML2"/>
<dbReference type="Gene3D" id="2.10.25.10">
    <property type="entry name" value="Laminin"/>
    <property type="match status" value="3"/>
</dbReference>
<keyword evidence="2" id="KW-0732">Signal</keyword>
<reference evidence="4 6" key="1">
    <citation type="journal article" date="2014" name="BMC Genomics">
        <title>Genome sequence of Anopheles sinensis provides insight into genetics basis of mosquito competence for malaria parasites.</title>
        <authorList>
            <person name="Zhou D."/>
            <person name="Zhang D."/>
            <person name="Ding G."/>
            <person name="Shi L."/>
            <person name="Hou Q."/>
            <person name="Ye Y."/>
            <person name="Xu Y."/>
            <person name="Zhou H."/>
            <person name="Xiong C."/>
            <person name="Li S."/>
            <person name="Yu J."/>
            <person name="Hong S."/>
            <person name="Yu X."/>
            <person name="Zou P."/>
            <person name="Chen C."/>
            <person name="Chang X."/>
            <person name="Wang W."/>
            <person name="Lv Y."/>
            <person name="Sun Y."/>
            <person name="Ma L."/>
            <person name="Shen B."/>
            <person name="Zhu C."/>
        </authorList>
    </citation>
    <scope>NUCLEOTIDE SEQUENCE [LARGE SCALE GENOMIC DNA]</scope>
</reference>
<accession>A0A084WML2</accession>
<dbReference type="OMA" id="QPTCVCK"/>
<dbReference type="InterPro" id="IPR000742">
    <property type="entry name" value="EGF"/>
</dbReference>
<dbReference type="SUPFAM" id="SSF57567">
    <property type="entry name" value="Serine protease inhibitors"/>
    <property type="match status" value="3"/>
</dbReference>
<reference evidence="5" key="2">
    <citation type="submission" date="2020-05" db="UniProtKB">
        <authorList>
            <consortium name="EnsemblMetazoa"/>
        </authorList>
    </citation>
    <scope>IDENTIFICATION</scope>
</reference>
<dbReference type="CDD" id="cd19941">
    <property type="entry name" value="TIL"/>
    <property type="match status" value="2"/>
</dbReference>
<evidence type="ECO:0000256" key="2">
    <source>
        <dbReference type="SAM" id="SignalP"/>
    </source>
</evidence>
<dbReference type="PRINTS" id="PR01217">
    <property type="entry name" value="PRICHEXTENSN"/>
</dbReference>
<dbReference type="AlphaFoldDB" id="A0A084WML2"/>
<keyword evidence="1" id="KW-1015">Disulfide bond</keyword>
<feature type="chain" id="PRO_5001785221" description="EGF-like domain-containing protein" evidence="2">
    <location>
        <begin position="17"/>
        <end position="509"/>
    </location>
</feature>
<dbReference type="EnsemblMetazoa" id="ASIC019507-RA">
    <property type="protein sequence ID" value="ASIC019507-PA"/>
    <property type="gene ID" value="ASIC019507"/>
</dbReference>
<dbReference type="EMBL" id="KE525352">
    <property type="protein sequence ID" value="KFB51456.1"/>
    <property type="molecule type" value="Genomic_DNA"/>
</dbReference>
<sequence length="509" mass="54881">MIFVLLLVVLLPSSFASHFNDDLASYGYELVCPENELLQDTMPCCEPTCDNDCSNVRCAEVYVRQPTCVCKPGYVRHQGKCIPKCNCPLRPSSPPTCGENEELLPSPPCCEPTCTDDCSDCDCRTRYVDQPTCVCKKGFRRHNGKCIRVDQCPSCGPYATLAPCAPCCEPTCENDCSNVLCIAACQGDPVCVCQQGYVKNNGTCLKRELCPRKTHVTKQYCRCRGKKRPASAVQMVYHYPDAPTAAPPTPQGVCNYCNLPEPTPPPVYRQPPVTVAPPPPPTYVPVPYPPVTYGPPVTYAPPPTCAPPPPVYQTPPPPVYQTPPPPVYHTPPPYVPPTAAPCSCNYQTQPTPCPYAPTTPKPYYQQPPSSLRDQPYYAIPALQQCACATGVPAASSSCAGGLGQPVRQYNVPPISYRVNTPFPCTAATAAPPSAPCPCAQPLPVVYNLTAPVPYQPGPCPYAQQQAYADQPYLPQPPTTVAPPPVDVTYIALPDGTTTQAPTMMCFGAL</sequence>
<name>A0A084WML2_ANOSI</name>
<feature type="signal peptide" evidence="2">
    <location>
        <begin position="1"/>
        <end position="16"/>
    </location>
</feature>
<proteinExistence type="predicted"/>
<feature type="domain" description="EGF-like" evidence="3">
    <location>
        <begin position="113"/>
        <end position="147"/>
    </location>
</feature>
<evidence type="ECO:0000259" key="3">
    <source>
        <dbReference type="SMART" id="SM00181"/>
    </source>
</evidence>